<dbReference type="Proteomes" id="UP001596390">
    <property type="component" value="Unassembled WGS sequence"/>
</dbReference>
<proteinExistence type="predicted"/>
<name>A0ABD5YKT3_9EURY</name>
<keyword evidence="1" id="KW-0472">Membrane</keyword>
<evidence type="ECO:0000313" key="3">
    <source>
        <dbReference type="Proteomes" id="UP001596390"/>
    </source>
</evidence>
<gene>
    <name evidence="2" type="ORF">ACFQMK_13280</name>
</gene>
<organism evidence="2 3">
    <name type="scientific">Halorubrum yunnanense</name>
    <dbReference type="NCBI Taxonomy" id="1526162"/>
    <lineage>
        <taxon>Archaea</taxon>
        <taxon>Methanobacteriati</taxon>
        <taxon>Methanobacteriota</taxon>
        <taxon>Stenosarchaea group</taxon>
        <taxon>Halobacteria</taxon>
        <taxon>Halobacteriales</taxon>
        <taxon>Haloferacaceae</taxon>
        <taxon>Halorubrum</taxon>
    </lineage>
</organism>
<feature type="transmembrane region" description="Helical" evidence="1">
    <location>
        <begin position="20"/>
        <end position="40"/>
    </location>
</feature>
<keyword evidence="3" id="KW-1185">Reference proteome</keyword>
<evidence type="ECO:0000256" key="1">
    <source>
        <dbReference type="SAM" id="Phobius"/>
    </source>
</evidence>
<comment type="caution">
    <text evidence="2">The sequence shown here is derived from an EMBL/GenBank/DDBJ whole genome shotgun (WGS) entry which is preliminary data.</text>
</comment>
<accession>A0ABD5YKT3</accession>
<dbReference type="EMBL" id="JBHSZZ010000063">
    <property type="protein sequence ID" value="MFC7187831.1"/>
    <property type="molecule type" value="Genomic_DNA"/>
</dbReference>
<reference evidence="2 3" key="1">
    <citation type="journal article" date="2019" name="Int. J. Syst. Evol. Microbiol.">
        <title>The Global Catalogue of Microorganisms (GCM) 10K type strain sequencing project: providing services to taxonomists for standard genome sequencing and annotation.</title>
        <authorList>
            <consortium name="The Broad Institute Genomics Platform"/>
            <consortium name="The Broad Institute Genome Sequencing Center for Infectious Disease"/>
            <person name="Wu L."/>
            <person name="Ma J."/>
        </authorList>
    </citation>
    <scope>NUCLEOTIDE SEQUENCE [LARGE SCALE GENOMIC DNA]</scope>
    <source>
        <strain evidence="2 3">Q85</strain>
    </source>
</reference>
<sequence length="70" mass="7087">MSVADGKPIDLPERMTRADAVLAGMPLLFAGGYGVGAAVFGGWVAATANASIACTALMLDALVRNPPRAQ</sequence>
<dbReference type="AlphaFoldDB" id="A0ABD5YKT3"/>
<keyword evidence="1" id="KW-1133">Transmembrane helix</keyword>
<dbReference type="InterPro" id="IPR058328">
    <property type="entry name" value="DUF8015"/>
</dbReference>
<dbReference type="RefSeq" id="WP_267665294.1">
    <property type="nucleotide sequence ID" value="NZ_JAODIX010000063.1"/>
</dbReference>
<protein>
    <submittedName>
        <fullName evidence="2">Uncharacterized protein</fullName>
    </submittedName>
</protein>
<dbReference type="Pfam" id="PF26047">
    <property type="entry name" value="DUF8015"/>
    <property type="match status" value="1"/>
</dbReference>
<evidence type="ECO:0000313" key="2">
    <source>
        <dbReference type="EMBL" id="MFC7187831.1"/>
    </source>
</evidence>
<keyword evidence="1" id="KW-0812">Transmembrane</keyword>